<dbReference type="InterPro" id="IPR012317">
    <property type="entry name" value="Poly(ADP-ribose)pol_cat_dom"/>
</dbReference>
<gene>
    <name evidence="7" type="ORF">KFL_001790320</name>
</gene>
<feature type="region of interest" description="Disordered" evidence="5">
    <location>
        <begin position="861"/>
        <end position="900"/>
    </location>
</feature>
<dbReference type="CDD" id="cd23802">
    <property type="entry name" value="UBCc_UBE2Q"/>
    <property type="match status" value="1"/>
</dbReference>
<dbReference type="SMART" id="SM00212">
    <property type="entry name" value="UBCc"/>
    <property type="match status" value="1"/>
</dbReference>
<sequence length="1078" mass="116991">MAVTERCREIEKQVKAWVDGTDGDTVKVLGVGSDSMKISVAGRQLSVSLPAAFMSGHRTGKDIDDGDQFFVTAATYEGQMEDMLQRINEKLERLVPADCTVPVLMEKLVGTVDTQSRPEQPRTPAGGASEDEEEEADDAYDPEEVSDMSDEGEDSDDEAPDFYGYDMATGDDIVSERELRVRKASYLYKVAEEARCQCAEAGEADEVFAEGSTYGILQWCSVEAIPDLLRVKLSWDLQGFMEKADALALGLIYEEPLVASLAFSSSLWVDPVLPATKKLAPEQVHVTQDVSTSRRESGVRDGDNQDQDTPGKNERSAYGSKVLVPELIHRFFRAHARIRSPHLDDEKSILTLMSVGAEHARASLLVRHARATSAESAPLDLNALVHCRRTDAELEEELGAINRAELGCTDEALAVEGNVFTAALQMVGAKLGKVATWCPVCRQPHASPGMRLRPCNNDLCLYRFEELGLGAAILPEVLENAELVELELAMAANAAASGRAEAVFEPFPSFLLEGRENRGRAGWFNSSPNAASGSGAHKPVAANAQAAAGGSTEKAIKMIAQLKEALEAVPPLKELTGCRSEAALITAFVNGWYNRPAYRMQLVRAKQRAAKNPEHGLPAPSTPTRDPKERDREMFPYDLVRFVLSSNRLSLRHLTDPDLLPLTNTAAQFVVLTADPEKEAAFAALRASKGSFFAFHGSSGENWYSILRNGLRSMSGTSYQMYGAAHGAGIYLAPALTTSLGYCARHSLTGWANGTYKSGFTCLAICEVVKGAASTHGTFCFVVPPGKEDHVVIRYLLVYDGATVSGAHNIADDKLDNVSLSEHFRNVTESVREARFARQVARHTARKRAARQAAAEAAAQAAAAAEREAEKSELSRRRSGAPRRRLRGVKAKTPAGGSASATQAIQKELAKMMALQTGRGGKGKSSLPAGGFEVDVDEEDLYKWRVKLRPSLFAGSTLEGDLQKAAKARHVAEVPVLLEIRFPSDFPWQPPFIRVVSPRFAFHTGHVTVGGSICMELLTASGWTPAYALESVLVQIIAEMMSGNARLDQTSLQSGIEYSEAEAKAAFTRVARDHGWKV</sequence>
<feature type="region of interest" description="Disordered" evidence="5">
    <location>
        <begin position="283"/>
        <end position="316"/>
    </location>
</feature>
<feature type="region of interest" description="Disordered" evidence="5">
    <location>
        <begin position="110"/>
        <end position="167"/>
    </location>
</feature>
<dbReference type="AlphaFoldDB" id="A0A1Y1I2K5"/>
<evidence type="ECO:0000256" key="3">
    <source>
        <dbReference type="ARBA" id="ARBA00022695"/>
    </source>
</evidence>
<evidence type="ECO:0000313" key="8">
    <source>
        <dbReference type="Proteomes" id="UP000054558"/>
    </source>
</evidence>
<dbReference type="OrthoDB" id="1907151at2759"/>
<dbReference type="GO" id="GO:0003950">
    <property type="term" value="F:NAD+ poly-ADP-ribosyltransferase activity"/>
    <property type="evidence" value="ECO:0007669"/>
    <property type="project" value="InterPro"/>
</dbReference>
<evidence type="ECO:0000256" key="1">
    <source>
        <dbReference type="ARBA" id="ARBA00022676"/>
    </source>
</evidence>
<name>A0A1Y1I2K5_KLENI</name>
<dbReference type="PANTHER" id="PTHR21328">
    <property type="entry name" value="POLY ADP-RIBOSE POLYMERASE FAMILY, MEMBER PARP"/>
    <property type="match status" value="1"/>
</dbReference>
<feature type="region of interest" description="Disordered" evidence="5">
    <location>
        <begin position="523"/>
        <end position="546"/>
    </location>
</feature>
<evidence type="ECO:0000256" key="4">
    <source>
        <dbReference type="ARBA" id="ARBA00023027"/>
    </source>
</evidence>
<feature type="compositionally biased region" description="Basic and acidic residues" evidence="5">
    <location>
        <begin position="865"/>
        <end position="876"/>
    </location>
</feature>
<evidence type="ECO:0000256" key="2">
    <source>
        <dbReference type="ARBA" id="ARBA00022679"/>
    </source>
</evidence>
<feature type="compositionally biased region" description="Acidic residues" evidence="5">
    <location>
        <begin position="129"/>
        <end position="160"/>
    </location>
</feature>
<accession>A0A1Y1I2K5</accession>
<dbReference type="InterPro" id="IPR016135">
    <property type="entry name" value="UBQ-conjugating_enzyme/RWD"/>
</dbReference>
<keyword evidence="8" id="KW-1185">Reference proteome</keyword>
<dbReference type="Pfam" id="PF00644">
    <property type="entry name" value="PARP"/>
    <property type="match status" value="1"/>
</dbReference>
<feature type="compositionally biased region" description="Low complexity" evidence="5">
    <location>
        <begin position="525"/>
        <end position="546"/>
    </location>
</feature>
<keyword evidence="2" id="KW-0808">Transferase</keyword>
<dbReference type="STRING" id="105231.A0A1Y1I2K5"/>
<dbReference type="GO" id="GO:0016779">
    <property type="term" value="F:nucleotidyltransferase activity"/>
    <property type="evidence" value="ECO:0007669"/>
    <property type="project" value="UniProtKB-KW"/>
</dbReference>
<dbReference type="InterPro" id="IPR051838">
    <property type="entry name" value="ARTD_PARP"/>
</dbReference>
<dbReference type="OMA" id="KCADERS"/>
<dbReference type="Proteomes" id="UP000054558">
    <property type="component" value="Unassembled WGS sequence"/>
</dbReference>
<dbReference type="SUPFAM" id="SSF56399">
    <property type="entry name" value="ADP-ribosylation"/>
    <property type="match status" value="1"/>
</dbReference>
<feature type="region of interest" description="Disordered" evidence="5">
    <location>
        <begin position="607"/>
        <end position="630"/>
    </location>
</feature>
<keyword evidence="4" id="KW-0520">NAD</keyword>
<evidence type="ECO:0000313" key="7">
    <source>
        <dbReference type="EMBL" id="GAQ84192.1"/>
    </source>
</evidence>
<organism evidence="7 8">
    <name type="scientific">Klebsormidium nitens</name>
    <name type="common">Green alga</name>
    <name type="synonym">Ulothrix nitens</name>
    <dbReference type="NCBI Taxonomy" id="105231"/>
    <lineage>
        <taxon>Eukaryota</taxon>
        <taxon>Viridiplantae</taxon>
        <taxon>Streptophyta</taxon>
        <taxon>Klebsormidiophyceae</taxon>
        <taxon>Klebsormidiales</taxon>
        <taxon>Klebsormidiaceae</taxon>
        <taxon>Klebsormidium</taxon>
    </lineage>
</organism>
<evidence type="ECO:0000256" key="5">
    <source>
        <dbReference type="SAM" id="MobiDB-lite"/>
    </source>
</evidence>
<dbReference type="InterPro" id="IPR000608">
    <property type="entry name" value="UBC"/>
</dbReference>
<keyword evidence="1" id="KW-0328">Glycosyltransferase</keyword>
<feature type="compositionally biased region" description="Basic residues" evidence="5">
    <location>
        <begin position="877"/>
        <end position="890"/>
    </location>
</feature>
<dbReference type="EMBL" id="DF237128">
    <property type="protein sequence ID" value="GAQ84192.1"/>
    <property type="molecule type" value="Genomic_DNA"/>
</dbReference>
<evidence type="ECO:0000259" key="6">
    <source>
        <dbReference type="PROSITE" id="PS50127"/>
    </source>
</evidence>
<protein>
    <submittedName>
        <fullName evidence="7">Protein with ubiquitin conjugating enzyme domain</fullName>
    </submittedName>
</protein>
<reference evidence="7 8" key="1">
    <citation type="journal article" date="2014" name="Nat. Commun.">
        <title>Klebsormidium flaccidum genome reveals primary factors for plant terrestrial adaptation.</title>
        <authorList>
            <person name="Hori K."/>
            <person name="Maruyama F."/>
            <person name="Fujisawa T."/>
            <person name="Togashi T."/>
            <person name="Yamamoto N."/>
            <person name="Seo M."/>
            <person name="Sato S."/>
            <person name="Yamada T."/>
            <person name="Mori H."/>
            <person name="Tajima N."/>
            <person name="Moriyama T."/>
            <person name="Ikeuchi M."/>
            <person name="Watanabe M."/>
            <person name="Wada H."/>
            <person name="Kobayashi K."/>
            <person name="Saito M."/>
            <person name="Masuda T."/>
            <person name="Sasaki-Sekimoto Y."/>
            <person name="Mashiguchi K."/>
            <person name="Awai K."/>
            <person name="Shimojima M."/>
            <person name="Masuda S."/>
            <person name="Iwai M."/>
            <person name="Nobusawa T."/>
            <person name="Narise T."/>
            <person name="Kondo S."/>
            <person name="Saito H."/>
            <person name="Sato R."/>
            <person name="Murakawa M."/>
            <person name="Ihara Y."/>
            <person name="Oshima-Yamada Y."/>
            <person name="Ohtaka K."/>
            <person name="Satoh M."/>
            <person name="Sonobe K."/>
            <person name="Ishii M."/>
            <person name="Ohtani R."/>
            <person name="Kanamori-Sato M."/>
            <person name="Honoki R."/>
            <person name="Miyazaki D."/>
            <person name="Mochizuki H."/>
            <person name="Umetsu J."/>
            <person name="Higashi K."/>
            <person name="Shibata D."/>
            <person name="Kamiya Y."/>
            <person name="Sato N."/>
            <person name="Nakamura Y."/>
            <person name="Tabata S."/>
            <person name="Ida S."/>
            <person name="Kurokawa K."/>
            <person name="Ohta H."/>
        </authorList>
    </citation>
    <scope>NUCLEOTIDE SEQUENCE [LARGE SCALE GENOMIC DNA]</scope>
    <source>
        <strain evidence="7 8">NIES-2285</strain>
    </source>
</reference>
<proteinExistence type="predicted"/>
<dbReference type="Pfam" id="PF00179">
    <property type="entry name" value="UQ_con"/>
    <property type="match status" value="1"/>
</dbReference>
<keyword evidence="3" id="KW-0548">Nucleotidyltransferase</keyword>
<dbReference type="Gene3D" id="3.10.110.10">
    <property type="entry name" value="Ubiquitin Conjugating Enzyme"/>
    <property type="match status" value="1"/>
</dbReference>
<feature type="domain" description="UBC core" evidence="6">
    <location>
        <begin position="900"/>
        <end position="1078"/>
    </location>
</feature>
<dbReference type="SUPFAM" id="SSF54495">
    <property type="entry name" value="UBC-like"/>
    <property type="match status" value="1"/>
</dbReference>
<dbReference type="PROSITE" id="PS50127">
    <property type="entry name" value="UBC_2"/>
    <property type="match status" value="1"/>
</dbReference>
<dbReference type="Gene3D" id="3.90.228.10">
    <property type="match status" value="1"/>
</dbReference>
<feature type="compositionally biased region" description="Basic and acidic residues" evidence="5">
    <location>
        <begin position="292"/>
        <end position="315"/>
    </location>
</feature>